<dbReference type="GO" id="GO:0006950">
    <property type="term" value="P:response to stress"/>
    <property type="evidence" value="ECO:0007669"/>
    <property type="project" value="TreeGrafter"/>
</dbReference>
<dbReference type="GO" id="GO:0003700">
    <property type="term" value="F:DNA-binding transcription factor activity"/>
    <property type="evidence" value="ECO:0007669"/>
    <property type="project" value="InterPro"/>
</dbReference>
<organism evidence="2 3">
    <name type="scientific">Actinocatenispora comari</name>
    <dbReference type="NCBI Taxonomy" id="2807577"/>
    <lineage>
        <taxon>Bacteria</taxon>
        <taxon>Bacillati</taxon>
        <taxon>Actinomycetota</taxon>
        <taxon>Actinomycetes</taxon>
        <taxon>Micromonosporales</taxon>
        <taxon>Micromonosporaceae</taxon>
        <taxon>Actinocatenispora</taxon>
    </lineage>
</organism>
<accession>A0A8J4ABI5</accession>
<dbReference type="EMBL" id="BOPO01000073">
    <property type="protein sequence ID" value="GIL28586.1"/>
    <property type="molecule type" value="Genomic_DNA"/>
</dbReference>
<name>A0A8J4ABI5_9ACTN</name>
<dbReference type="SMART" id="SM00347">
    <property type="entry name" value="HTH_MARR"/>
    <property type="match status" value="1"/>
</dbReference>
<dbReference type="RefSeq" id="WP_207126299.1">
    <property type="nucleotide sequence ID" value="NZ_BOPO01000073.1"/>
</dbReference>
<evidence type="ECO:0000313" key="2">
    <source>
        <dbReference type="EMBL" id="GIL28586.1"/>
    </source>
</evidence>
<dbReference type="InterPro" id="IPR036390">
    <property type="entry name" value="WH_DNA-bd_sf"/>
</dbReference>
<dbReference type="AlphaFoldDB" id="A0A8J4ABI5"/>
<evidence type="ECO:0000313" key="3">
    <source>
        <dbReference type="Proteomes" id="UP000614996"/>
    </source>
</evidence>
<dbReference type="PANTHER" id="PTHR33164:SF99">
    <property type="entry name" value="MARR FAMILY REGULATORY PROTEIN"/>
    <property type="match status" value="1"/>
</dbReference>
<proteinExistence type="predicted"/>
<comment type="caution">
    <text evidence="2">The sequence shown here is derived from an EMBL/GenBank/DDBJ whole genome shotgun (WGS) entry which is preliminary data.</text>
</comment>
<dbReference type="Pfam" id="PF12802">
    <property type="entry name" value="MarR_2"/>
    <property type="match status" value="1"/>
</dbReference>
<gene>
    <name evidence="2" type="ORF">NUM_38400</name>
</gene>
<feature type="domain" description="HTH marR-type" evidence="1">
    <location>
        <begin position="17"/>
        <end position="153"/>
    </location>
</feature>
<dbReference type="InterPro" id="IPR039422">
    <property type="entry name" value="MarR/SlyA-like"/>
</dbReference>
<dbReference type="Proteomes" id="UP000614996">
    <property type="component" value="Unassembled WGS sequence"/>
</dbReference>
<protein>
    <submittedName>
        <fullName evidence="2">Transcriptional regulator</fullName>
    </submittedName>
</protein>
<dbReference type="InterPro" id="IPR000835">
    <property type="entry name" value="HTH_MarR-typ"/>
</dbReference>
<dbReference type="Gene3D" id="1.10.10.10">
    <property type="entry name" value="Winged helix-like DNA-binding domain superfamily/Winged helix DNA-binding domain"/>
    <property type="match status" value="1"/>
</dbReference>
<evidence type="ECO:0000259" key="1">
    <source>
        <dbReference type="PROSITE" id="PS50995"/>
    </source>
</evidence>
<sequence length="165" mass="18001">MSTEQTADEVPWLRRDQQEHWIALMGVISTLPAALDAQLKRDAGLNLYEYQVLVQLSESPKGTVPMSDLAMLASGSLSRLSHAVGRLERSGYVSRVACREQGRRTAAVLTEAGRTKLEQTAPGHVREARRLVVDALTPEQLTMLGGAARRILEVTAPDVAAMLEP</sequence>
<dbReference type="InterPro" id="IPR036388">
    <property type="entry name" value="WH-like_DNA-bd_sf"/>
</dbReference>
<dbReference type="PANTHER" id="PTHR33164">
    <property type="entry name" value="TRANSCRIPTIONAL REGULATOR, MARR FAMILY"/>
    <property type="match status" value="1"/>
</dbReference>
<dbReference type="PROSITE" id="PS50995">
    <property type="entry name" value="HTH_MARR_2"/>
    <property type="match status" value="1"/>
</dbReference>
<reference evidence="3" key="1">
    <citation type="journal article" date="2021" name="Int. J. Syst. Evol. Microbiol.">
        <title>Actinocatenispora comari sp. nov., an endophytic actinomycete isolated from aerial parts of Comarum salesowianum.</title>
        <authorList>
            <person name="Oyunbileg N."/>
            <person name="Iizaka Y."/>
            <person name="Hamada M."/>
            <person name="Davaapurev B.O."/>
            <person name="Fukumoto A."/>
            <person name="Tsetseg B."/>
            <person name="Kato F."/>
            <person name="Tamura T."/>
            <person name="Batkhuu J."/>
            <person name="Anzai Y."/>
        </authorList>
    </citation>
    <scope>NUCLEOTIDE SEQUENCE [LARGE SCALE GENOMIC DNA]</scope>
    <source>
        <strain evidence="3">NUM-2625</strain>
    </source>
</reference>
<keyword evidence="3" id="KW-1185">Reference proteome</keyword>
<dbReference type="SUPFAM" id="SSF46785">
    <property type="entry name" value="Winged helix' DNA-binding domain"/>
    <property type="match status" value="1"/>
</dbReference>